<dbReference type="SUPFAM" id="SSF52467">
    <property type="entry name" value="DHS-like NAD/FAD-binding domain"/>
    <property type="match status" value="1"/>
</dbReference>
<evidence type="ECO:0000259" key="6">
    <source>
        <dbReference type="PROSITE" id="PS50305"/>
    </source>
</evidence>
<feature type="binding site" evidence="4">
    <location>
        <position position="237"/>
    </location>
    <ligand>
        <name>Zn(2+)</name>
        <dbReference type="ChEBI" id="CHEBI:29105"/>
    </ligand>
</feature>
<dbReference type="Gene3D" id="3.30.1600.10">
    <property type="entry name" value="SIR2/SIRT2 'Small Domain"/>
    <property type="match status" value="1"/>
</dbReference>
<reference evidence="7" key="1">
    <citation type="journal article" date="2020" name="Stud. Mycol.">
        <title>101 Dothideomycetes genomes: a test case for predicting lifestyles and emergence of pathogens.</title>
        <authorList>
            <person name="Haridas S."/>
            <person name="Albert R."/>
            <person name="Binder M."/>
            <person name="Bloem J."/>
            <person name="Labutti K."/>
            <person name="Salamov A."/>
            <person name="Andreopoulos B."/>
            <person name="Baker S."/>
            <person name="Barry K."/>
            <person name="Bills G."/>
            <person name="Bluhm B."/>
            <person name="Cannon C."/>
            <person name="Castanera R."/>
            <person name="Culley D."/>
            <person name="Daum C."/>
            <person name="Ezra D."/>
            <person name="Gonzalez J."/>
            <person name="Henrissat B."/>
            <person name="Kuo A."/>
            <person name="Liang C."/>
            <person name="Lipzen A."/>
            <person name="Lutzoni F."/>
            <person name="Magnuson J."/>
            <person name="Mondo S."/>
            <person name="Nolan M."/>
            <person name="Ohm R."/>
            <person name="Pangilinan J."/>
            <person name="Park H.-J."/>
            <person name="Ramirez L."/>
            <person name="Alfaro M."/>
            <person name="Sun H."/>
            <person name="Tritt A."/>
            <person name="Yoshinaga Y."/>
            <person name="Zwiers L.-H."/>
            <person name="Turgeon B."/>
            <person name="Goodwin S."/>
            <person name="Spatafora J."/>
            <person name="Crous P."/>
            <person name="Grigoriev I."/>
        </authorList>
    </citation>
    <scope>NUCLEOTIDE SEQUENCE</scope>
    <source>
        <strain evidence="7">CBS 262.69</strain>
    </source>
</reference>
<dbReference type="InterPro" id="IPR003000">
    <property type="entry name" value="Sirtuin"/>
</dbReference>
<dbReference type="PANTHER" id="PTHR47651:SF17">
    <property type="entry name" value="DEACETYLASE SIRTUIN-TYPE DOMAIN-CONTAINING PROTEIN"/>
    <property type="match status" value="1"/>
</dbReference>
<evidence type="ECO:0000256" key="5">
    <source>
        <dbReference type="SAM" id="MobiDB-lite"/>
    </source>
</evidence>
<evidence type="ECO:0000313" key="8">
    <source>
        <dbReference type="Proteomes" id="UP000799640"/>
    </source>
</evidence>
<keyword evidence="4" id="KW-0479">Metal-binding</keyword>
<gene>
    <name evidence="7" type="ORF">EJ06DRAFT_511511</name>
</gene>
<dbReference type="Proteomes" id="UP000799640">
    <property type="component" value="Unassembled WGS sequence"/>
</dbReference>
<dbReference type="InterPro" id="IPR026591">
    <property type="entry name" value="Sirtuin_cat_small_dom_sf"/>
</dbReference>
<evidence type="ECO:0000256" key="1">
    <source>
        <dbReference type="ARBA" id="ARBA00006924"/>
    </source>
</evidence>
<dbReference type="PROSITE" id="PS50305">
    <property type="entry name" value="SIRTUIN"/>
    <property type="match status" value="1"/>
</dbReference>
<keyword evidence="2" id="KW-0808">Transferase</keyword>
<dbReference type="Gene3D" id="3.40.50.1220">
    <property type="entry name" value="TPP-binding domain"/>
    <property type="match status" value="1"/>
</dbReference>
<dbReference type="AlphaFoldDB" id="A0A6G1HU88"/>
<dbReference type="Pfam" id="PF02146">
    <property type="entry name" value="SIR2"/>
    <property type="match status" value="1"/>
</dbReference>
<feature type="binding site" evidence="4">
    <location>
        <position position="240"/>
    </location>
    <ligand>
        <name>Zn(2+)</name>
        <dbReference type="ChEBI" id="CHEBI:29105"/>
    </ligand>
</feature>
<evidence type="ECO:0000313" key="7">
    <source>
        <dbReference type="EMBL" id="KAF2399407.1"/>
    </source>
</evidence>
<dbReference type="GO" id="GO:0046872">
    <property type="term" value="F:metal ion binding"/>
    <property type="evidence" value="ECO:0007669"/>
    <property type="project" value="UniProtKB-KW"/>
</dbReference>
<organism evidence="7 8">
    <name type="scientific">Trichodelitschia bisporula</name>
    <dbReference type="NCBI Taxonomy" id="703511"/>
    <lineage>
        <taxon>Eukaryota</taxon>
        <taxon>Fungi</taxon>
        <taxon>Dikarya</taxon>
        <taxon>Ascomycota</taxon>
        <taxon>Pezizomycotina</taxon>
        <taxon>Dothideomycetes</taxon>
        <taxon>Dothideomycetes incertae sedis</taxon>
        <taxon>Phaeotrichales</taxon>
        <taxon>Phaeotrichaceae</taxon>
        <taxon>Trichodelitschia</taxon>
    </lineage>
</organism>
<evidence type="ECO:0000256" key="4">
    <source>
        <dbReference type="PROSITE-ProRule" id="PRU00236"/>
    </source>
</evidence>
<sequence>MPLRIPYTAPFPPPTIHPPSAHSLAGSIAALASFLSPRPNSSKTLLLTGAGLSVPSGLPDYRGPRGTYTLRRNYRPVFYAEFVARHASRQRYFARSYLGWPAVERVKPNKGYEAVGALGGLGILGGVVTQNVDALHPRAHPDLPTIELHGSLHTMTCLSCGTPFPRADFQTELTRLNPAWAGYMASLPASIPGNPEDAPATTNPDGDAELQPSANPDGDVAPAPGAPAYETFRYPSCPSCLASPPLLEDGSRAEIRVDGDGAWMPGSSGGVLKPGVVMFGEGVDPGVRVAAERAVDEAGRVLVVGSSLATWSAWRLVRRMRDKGGEVGIVCLGGVRGEGEVVGEGIGGVRVVGRAEEVLPEVVEALRRRVDGGEGDGGKGSLRAARQL</sequence>
<dbReference type="InterPro" id="IPR026590">
    <property type="entry name" value="Ssirtuin_cat_dom"/>
</dbReference>
<dbReference type="GO" id="GO:0016740">
    <property type="term" value="F:transferase activity"/>
    <property type="evidence" value="ECO:0007669"/>
    <property type="project" value="UniProtKB-KW"/>
</dbReference>
<accession>A0A6G1HU88</accession>
<keyword evidence="3" id="KW-0520">NAD</keyword>
<evidence type="ECO:0000256" key="3">
    <source>
        <dbReference type="ARBA" id="ARBA00023027"/>
    </source>
</evidence>
<keyword evidence="8" id="KW-1185">Reference proteome</keyword>
<dbReference type="PANTHER" id="PTHR47651">
    <property type="entry name" value="NAD-DEPENDENT HISTONE DEACETYLASE HST4"/>
    <property type="match status" value="1"/>
</dbReference>
<feature type="region of interest" description="Disordered" evidence="5">
    <location>
        <begin position="188"/>
        <end position="227"/>
    </location>
</feature>
<feature type="binding site" evidence="4">
    <location>
        <position position="157"/>
    </location>
    <ligand>
        <name>Zn(2+)</name>
        <dbReference type="ChEBI" id="CHEBI:29105"/>
    </ligand>
</feature>
<feature type="binding site" evidence="4">
    <location>
        <position position="160"/>
    </location>
    <ligand>
        <name>Zn(2+)</name>
        <dbReference type="ChEBI" id="CHEBI:29105"/>
    </ligand>
</feature>
<proteinExistence type="inferred from homology"/>
<comment type="similarity">
    <text evidence="1">Belongs to the sirtuin family. Class I subfamily.</text>
</comment>
<dbReference type="GO" id="GO:0070403">
    <property type="term" value="F:NAD+ binding"/>
    <property type="evidence" value="ECO:0007669"/>
    <property type="project" value="InterPro"/>
</dbReference>
<feature type="active site" description="Proton acceptor" evidence="4">
    <location>
        <position position="149"/>
    </location>
</feature>
<dbReference type="EMBL" id="ML996697">
    <property type="protein sequence ID" value="KAF2399407.1"/>
    <property type="molecule type" value="Genomic_DNA"/>
</dbReference>
<evidence type="ECO:0000256" key="2">
    <source>
        <dbReference type="ARBA" id="ARBA00022679"/>
    </source>
</evidence>
<feature type="domain" description="Deacetylase sirtuin-type" evidence="6">
    <location>
        <begin position="21"/>
        <end position="369"/>
    </location>
</feature>
<dbReference type="OrthoDB" id="424302at2759"/>
<keyword evidence="4" id="KW-0862">Zinc</keyword>
<protein>
    <submittedName>
        <fullName evidence="7">DHS-like NAD/FAD-binding domain-containing protein</fullName>
    </submittedName>
</protein>
<dbReference type="InterPro" id="IPR029035">
    <property type="entry name" value="DHS-like_NAD/FAD-binding_dom"/>
</dbReference>
<feature type="compositionally biased region" description="Low complexity" evidence="5">
    <location>
        <begin position="216"/>
        <end position="227"/>
    </location>
</feature>
<name>A0A6G1HU88_9PEZI</name>